<dbReference type="SMART" id="SM00421">
    <property type="entry name" value="HTH_LUXR"/>
    <property type="match status" value="1"/>
</dbReference>
<dbReference type="Pfam" id="PF00196">
    <property type="entry name" value="GerE"/>
    <property type="match status" value="1"/>
</dbReference>
<dbReference type="EMBL" id="JAGGKX010000004">
    <property type="protein sequence ID" value="MBP1969087.1"/>
    <property type="molecule type" value="Genomic_DNA"/>
</dbReference>
<evidence type="ECO:0000313" key="9">
    <source>
        <dbReference type="Proteomes" id="UP001519345"/>
    </source>
</evidence>
<keyword evidence="2" id="KW-0805">Transcription regulation</keyword>
<gene>
    <name evidence="8" type="ORF">J2Z83_001190</name>
</gene>
<evidence type="ECO:0000259" key="7">
    <source>
        <dbReference type="PROSITE" id="PS50110"/>
    </source>
</evidence>
<feature type="domain" description="Response regulatory" evidence="7">
    <location>
        <begin position="2"/>
        <end position="118"/>
    </location>
</feature>
<keyword evidence="1 5" id="KW-0597">Phosphoprotein</keyword>
<keyword evidence="3 8" id="KW-0238">DNA-binding</keyword>
<feature type="modified residue" description="4-aspartylphosphate" evidence="5">
    <location>
        <position position="53"/>
    </location>
</feature>
<dbReference type="PANTHER" id="PTHR43214:SF43">
    <property type="entry name" value="TWO-COMPONENT RESPONSE REGULATOR"/>
    <property type="match status" value="1"/>
</dbReference>
<evidence type="ECO:0000256" key="5">
    <source>
        <dbReference type="PROSITE-ProRule" id="PRU00169"/>
    </source>
</evidence>
<dbReference type="InterPro" id="IPR000792">
    <property type="entry name" value="Tscrpt_reg_LuxR_C"/>
</dbReference>
<dbReference type="InterPro" id="IPR039420">
    <property type="entry name" value="WalR-like"/>
</dbReference>
<dbReference type="SMART" id="SM00448">
    <property type="entry name" value="REC"/>
    <property type="match status" value="1"/>
</dbReference>
<evidence type="ECO:0000256" key="3">
    <source>
        <dbReference type="ARBA" id="ARBA00023125"/>
    </source>
</evidence>
<comment type="caution">
    <text evidence="8">The sequence shown here is derived from an EMBL/GenBank/DDBJ whole genome shotgun (WGS) entry which is preliminary data.</text>
</comment>
<dbReference type="PROSITE" id="PS50110">
    <property type="entry name" value="RESPONSE_REGULATORY"/>
    <property type="match status" value="1"/>
</dbReference>
<dbReference type="RefSeq" id="WP_209462295.1">
    <property type="nucleotide sequence ID" value="NZ_CP110224.1"/>
</dbReference>
<dbReference type="InterPro" id="IPR058245">
    <property type="entry name" value="NreC/VraR/RcsB-like_REC"/>
</dbReference>
<evidence type="ECO:0000256" key="2">
    <source>
        <dbReference type="ARBA" id="ARBA00023015"/>
    </source>
</evidence>
<dbReference type="CDD" id="cd17535">
    <property type="entry name" value="REC_NarL-like"/>
    <property type="match status" value="1"/>
</dbReference>
<dbReference type="Pfam" id="PF00072">
    <property type="entry name" value="Response_reg"/>
    <property type="match status" value="1"/>
</dbReference>
<protein>
    <submittedName>
        <fullName evidence="8">DNA-binding NarL/FixJ family response regulator</fullName>
    </submittedName>
</protein>
<proteinExistence type="predicted"/>
<evidence type="ECO:0000256" key="1">
    <source>
        <dbReference type="ARBA" id="ARBA00022553"/>
    </source>
</evidence>
<dbReference type="SUPFAM" id="SSF52172">
    <property type="entry name" value="CheY-like"/>
    <property type="match status" value="1"/>
</dbReference>
<dbReference type="InterPro" id="IPR011006">
    <property type="entry name" value="CheY-like_superfamily"/>
</dbReference>
<dbReference type="Proteomes" id="UP001519345">
    <property type="component" value="Unassembled WGS sequence"/>
</dbReference>
<accession>A0ABS4IDR4</accession>
<dbReference type="PROSITE" id="PS50043">
    <property type="entry name" value="HTH_LUXR_2"/>
    <property type="match status" value="1"/>
</dbReference>
<evidence type="ECO:0000313" key="8">
    <source>
        <dbReference type="EMBL" id="MBP1969087.1"/>
    </source>
</evidence>
<dbReference type="GO" id="GO:0003677">
    <property type="term" value="F:DNA binding"/>
    <property type="evidence" value="ECO:0007669"/>
    <property type="project" value="UniProtKB-KW"/>
</dbReference>
<feature type="domain" description="HTH luxR-type" evidence="6">
    <location>
        <begin position="138"/>
        <end position="203"/>
    </location>
</feature>
<dbReference type="InterPro" id="IPR001789">
    <property type="entry name" value="Sig_transdc_resp-reg_receiver"/>
</dbReference>
<dbReference type="PANTHER" id="PTHR43214">
    <property type="entry name" value="TWO-COMPONENT RESPONSE REGULATOR"/>
    <property type="match status" value="1"/>
</dbReference>
<sequence length="203" mass="23036">MKIMIVDDDALVCQSLEVLFSREADMEVSAIASDGKEAIDVCLNNLPDVILMDIQMPNMDGIQATREIKRRWEQVRIMMLTTFKDEDNIRLALRAGAEGYMLKSTPATNMAQQIRVLVSGSSVLDADVLKTITRNQDSSEDMKILTNREQDILELIAQGHSNKEIASQLFISEGRVRNTLSIVLSKLDLRDRTQLAIYYWKRN</sequence>
<keyword evidence="4" id="KW-0804">Transcription</keyword>
<organism evidence="8 9">
    <name type="scientific">Virgibacillus natechei</name>
    <dbReference type="NCBI Taxonomy" id="1216297"/>
    <lineage>
        <taxon>Bacteria</taxon>
        <taxon>Bacillati</taxon>
        <taxon>Bacillota</taxon>
        <taxon>Bacilli</taxon>
        <taxon>Bacillales</taxon>
        <taxon>Bacillaceae</taxon>
        <taxon>Virgibacillus</taxon>
    </lineage>
</organism>
<reference evidence="8 9" key="1">
    <citation type="submission" date="2021-03" db="EMBL/GenBank/DDBJ databases">
        <title>Genomic Encyclopedia of Type Strains, Phase IV (KMG-IV): sequencing the most valuable type-strain genomes for metagenomic binning, comparative biology and taxonomic classification.</title>
        <authorList>
            <person name="Goeker M."/>
        </authorList>
    </citation>
    <scope>NUCLEOTIDE SEQUENCE [LARGE SCALE GENOMIC DNA]</scope>
    <source>
        <strain evidence="8 9">DSM 25609</strain>
    </source>
</reference>
<name>A0ABS4IDR4_9BACI</name>
<evidence type="ECO:0000259" key="6">
    <source>
        <dbReference type="PROSITE" id="PS50043"/>
    </source>
</evidence>
<dbReference type="CDD" id="cd06170">
    <property type="entry name" value="LuxR_C_like"/>
    <property type="match status" value="1"/>
</dbReference>
<dbReference type="PRINTS" id="PR00038">
    <property type="entry name" value="HTHLUXR"/>
</dbReference>
<keyword evidence="9" id="KW-1185">Reference proteome</keyword>
<evidence type="ECO:0000256" key="4">
    <source>
        <dbReference type="ARBA" id="ARBA00023163"/>
    </source>
</evidence>
<dbReference type="Gene3D" id="3.40.50.2300">
    <property type="match status" value="1"/>
</dbReference>